<evidence type="ECO:0000313" key="2">
    <source>
        <dbReference type="EMBL" id="RDY32660.1"/>
    </source>
</evidence>
<sequence>MNERILIRTISNLSYIGERVDIKVDELKKGILLKPSPDSNIKIWFPEEEIDCIIHPNGEVQKGEKIDG</sequence>
<reference evidence="2" key="3">
    <citation type="submission" date="2018-07" db="EMBL/GenBank/DDBJ databases">
        <authorList>
            <person name="Quirk P.G."/>
            <person name="Krulwich T.A."/>
        </authorList>
    </citation>
    <scope>NUCLEOTIDE SEQUENCE</scope>
    <source>
        <strain evidence="2">CCRI-19302</strain>
    </source>
</reference>
<dbReference type="EMBL" id="QICS01000002">
    <property type="protein sequence ID" value="PXV93718.1"/>
    <property type="molecule type" value="Genomic_DNA"/>
</dbReference>
<comment type="caution">
    <text evidence="2">The sequence shown here is derived from an EMBL/GenBank/DDBJ whole genome shotgun (WGS) entry which is preliminary data.</text>
</comment>
<name>A0A255I1V0_9FIRM</name>
<keyword evidence="3" id="KW-1185">Reference proteome</keyword>
<evidence type="ECO:0000313" key="4">
    <source>
        <dbReference type="Proteomes" id="UP000247523"/>
    </source>
</evidence>
<reference evidence="1 4" key="2">
    <citation type="submission" date="2018-05" db="EMBL/GenBank/DDBJ databases">
        <title>Genomic Encyclopedia of Type Strains, Phase IV (KMG-IV): sequencing the most valuable type-strain genomes for metagenomic binning, comparative biology and taxonomic classification.</title>
        <authorList>
            <person name="Goeker M."/>
        </authorList>
    </citation>
    <scope>NUCLEOTIDE SEQUENCE [LARGE SCALE GENOMIC DNA]</scope>
    <source>
        <strain evidence="1 4">DSM 28816</strain>
    </source>
</reference>
<organism evidence="2 3">
    <name type="scientific">Lachnotalea glycerini</name>
    <dbReference type="NCBI Taxonomy" id="1763509"/>
    <lineage>
        <taxon>Bacteria</taxon>
        <taxon>Bacillati</taxon>
        <taxon>Bacillota</taxon>
        <taxon>Clostridia</taxon>
        <taxon>Lachnospirales</taxon>
        <taxon>Lachnospiraceae</taxon>
        <taxon>Lachnotalea</taxon>
    </lineage>
</organism>
<evidence type="ECO:0000313" key="1">
    <source>
        <dbReference type="EMBL" id="PXV93718.1"/>
    </source>
</evidence>
<reference evidence="2 3" key="1">
    <citation type="journal article" date="2017" name="Genome Announc.">
        <title>Draft Genome Sequence of a Sporulating and Motile Strain of Lachnotalea glycerini Isolated from Water in Quebec City, Canada.</title>
        <authorList>
            <person name="Maheux A.F."/>
            <person name="Boudreau D.K."/>
            <person name="Berube E."/>
            <person name="Boissinot M."/>
            <person name="Raymond F."/>
            <person name="Brodeur S."/>
            <person name="Corbeil J."/>
            <person name="Isabel S."/>
            <person name="Omar R.F."/>
            <person name="Bergeron M.G."/>
        </authorList>
    </citation>
    <scope>NUCLEOTIDE SEQUENCE [LARGE SCALE GENOMIC DNA]</scope>
    <source>
        <strain evidence="2 3">CCRI-19302</strain>
    </source>
</reference>
<dbReference type="RefSeq" id="WP_094379322.1">
    <property type="nucleotide sequence ID" value="NZ_NOKA02000003.1"/>
</dbReference>
<dbReference type="Proteomes" id="UP000216411">
    <property type="component" value="Unassembled WGS sequence"/>
</dbReference>
<dbReference type="EMBL" id="NOKA02000003">
    <property type="protein sequence ID" value="RDY32660.1"/>
    <property type="molecule type" value="Genomic_DNA"/>
</dbReference>
<dbReference type="OrthoDB" id="1912389at2"/>
<evidence type="ECO:0000313" key="3">
    <source>
        <dbReference type="Proteomes" id="UP000216411"/>
    </source>
</evidence>
<gene>
    <name evidence="1" type="ORF">C8E03_102493</name>
    <name evidence="2" type="ORF">CG710_004330</name>
</gene>
<proteinExistence type="predicted"/>
<dbReference type="Proteomes" id="UP000247523">
    <property type="component" value="Unassembled WGS sequence"/>
</dbReference>
<dbReference type="AlphaFoldDB" id="A0A255I1V0"/>
<protein>
    <submittedName>
        <fullName evidence="2">Uncharacterized protein</fullName>
    </submittedName>
</protein>
<accession>A0A255I1V0</accession>